<evidence type="ECO:0000256" key="1">
    <source>
        <dbReference type="SAM" id="MobiDB-lite"/>
    </source>
</evidence>
<feature type="compositionally biased region" description="Acidic residues" evidence="1">
    <location>
        <begin position="10"/>
        <end position="20"/>
    </location>
</feature>
<organism evidence="2 3">
    <name type="scientific">Symbiodinium necroappetens</name>
    <dbReference type="NCBI Taxonomy" id="1628268"/>
    <lineage>
        <taxon>Eukaryota</taxon>
        <taxon>Sar</taxon>
        <taxon>Alveolata</taxon>
        <taxon>Dinophyceae</taxon>
        <taxon>Suessiales</taxon>
        <taxon>Symbiodiniaceae</taxon>
        <taxon>Symbiodinium</taxon>
    </lineage>
</organism>
<dbReference type="Proteomes" id="UP000601435">
    <property type="component" value="Unassembled WGS sequence"/>
</dbReference>
<protein>
    <submittedName>
        <fullName evidence="2">Tho2 protein</fullName>
    </submittedName>
</protein>
<feature type="compositionally biased region" description="Basic and acidic residues" evidence="1">
    <location>
        <begin position="81"/>
        <end position="214"/>
    </location>
</feature>
<feature type="region of interest" description="Disordered" evidence="1">
    <location>
        <begin position="1"/>
        <end position="254"/>
    </location>
</feature>
<dbReference type="EMBL" id="CAJNJA010042120">
    <property type="protein sequence ID" value="CAE7780846.1"/>
    <property type="molecule type" value="Genomic_DNA"/>
</dbReference>
<keyword evidence="3" id="KW-1185">Reference proteome</keyword>
<gene>
    <name evidence="2" type="primary">tho2</name>
    <name evidence="2" type="ORF">SNEC2469_LOCUS22878</name>
</gene>
<name>A0A812YPK3_9DINO</name>
<dbReference type="AlphaFoldDB" id="A0A812YPK3"/>
<proteinExistence type="predicted"/>
<feature type="compositionally biased region" description="Basic and acidic residues" evidence="1">
    <location>
        <begin position="49"/>
        <end position="71"/>
    </location>
</feature>
<evidence type="ECO:0000313" key="3">
    <source>
        <dbReference type="Proteomes" id="UP000601435"/>
    </source>
</evidence>
<dbReference type="OrthoDB" id="443306at2759"/>
<evidence type="ECO:0000313" key="2">
    <source>
        <dbReference type="EMBL" id="CAE7780846.1"/>
    </source>
</evidence>
<accession>A0A812YPK3</accession>
<reference evidence="2" key="1">
    <citation type="submission" date="2021-02" db="EMBL/GenBank/DDBJ databases">
        <authorList>
            <person name="Dougan E. K."/>
            <person name="Rhodes N."/>
            <person name="Thang M."/>
            <person name="Chan C."/>
        </authorList>
    </citation>
    <scope>NUCLEOTIDE SEQUENCE</scope>
</reference>
<feature type="compositionally biased region" description="Basic and acidic residues" evidence="1">
    <location>
        <begin position="239"/>
        <end position="254"/>
    </location>
</feature>
<comment type="caution">
    <text evidence="2">The sequence shown here is derived from an EMBL/GenBank/DDBJ whole genome shotgun (WGS) entry which is preliminary data.</text>
</comment>
<sequence length="356" mass="41793">MEPTSPVEETTPEFEEEEPSPAEGPRVAVKTEAPLAAEEGPVDQAAGEEEAKAEGRERAHGADTSSSEEKNAKKRKKQARRKAELLEEERRAAQVRLEAELQRRREESEERRARRREESEERRREWRRQQEAISRRQEEWAEDVSRRMEEMRDYVSRWAREDRERRPQRRDWNDERRPQRRDWDDDRRPQRRDAASHGGWSRDSRSWTDDRARSSGDGPGRSSGDGRGRRSGGKGGARGSRDYVGREWDMPMHEPIDPKRGGAVTKVAVMLLCFKEHGLCAELAELADRFQEELDARTEAVRRNSWAEKLGRLCVAVDQEDEREMWELYDEFKSAPQLRDAMNNRSWQAWRQRDNA</sequence>